<accession>A0A0D7BML0</accession>
<dbReference type="OrthoDB" id="2596179at2759"/>
<gene>
    <name evidence="1" type="ORF">CYLTODRAFT_122957</name>
</gene>
<sequence>MNYWPHVVYSIAITSCSVHLVTQKNEQKDEKSRVDAKISVLESIASRLKQGERIQAEEMARLQRLVASHSTKPEEGLTWREAFFGKKDIAAKPESTNLLSSMHYLHATHTKWFTYIAHLHSICFLPVSLHNLRTRCPIRIMFHRMWRLR</sequence>
<dbReference type="InterPro" id="IPR035213">
    <property type="entry name" value="DUF5321"/>
</dbReference>
<organism evidence="1 2">
    <name type="scientific">Cylindrobasidium torrendii FP15055 ss-10</name>
    <dbReference type="NCBI Taxonomy" id="1314674"/>
    <lineage>
        <taxon>Eukaryota</taxon>
        <taxon>Fungi</taxon>
        <taxon>Dikarya</taxon>
        <taxon>Basidiomycota</taxon>
        <taxon>Agaricomycotina</taxon>
        <taxon>Agaricomycetes</taxon>
        <taxon>Agaricomycetidae</taxon>
        <taxon>Agaricales</taxon>
        <taxon>Marasmiineae</taxon>
        <taxon>Physalacriaceae</taxon>
        <taxon>Cylindrobasidium</taxon>
    </lineage>
</organism>
<protein>
    <submittedName>
        <fullName evidence="1">Uncharacterized protein</fullName>
    </submittedName>
</protein>
<reference evidence="1 2" key="1">
    <citation type="journal article" date="2015" name="Fungal Genet. Biol.">
        <title>Evolution of novel wood decay mechanisms in Agaricales revealed by the genome sequences of Fistulina hepatica and Cylindrobasidium torrendii.</title>
        <authorList>
            <person name="Floudas D."/>
            <person name="Held B.W."/>
            <person name="Riley R."/>
            <person name="Nagy L.G."/>
            <person name="Koehler G."/>
            <person name="Ransdell A.S."/>
            <person name="Younus H."/>
            <person name="Chow J."/>
            <person name="Chiniquy J."/>
            <person name="Lipzen A."/>
            <person name="Tritt A."/>
            <person name="Sun H."/>
            <person name="Haridas S."/>
            <person name="LaButti K."/>
            <person name="Ohm R.A."/>
            <person name="Kues U."/>
            <person name="Blanchette R.A."/>
            <person name="Grigoriev I.V."/>
            <person name="Minto R.E."/>
            <person name="Hibbett D.S."/>
        </authorList>
    </citation>
    <scope>NUCLEOTIDE SEQUENCE [LARGE SCALE GENOMIC DNA]</scope>
    <source>
        <strain evidence="1 2">FP15055 ss-10</strain>
    </source>
</reference>
<evidence type="ECO:0000313" key="2">
    <source>
        <dbReference type="Proteomes" id="UP000054007"/>
    </source>
</evidence>
<name>A0A0D7BML0_9AGAR</name>
<evidence type="ECO:0000313" key="1">
    <source>
        <dbReference type="EMBL" id="KIY71445.1"/>
    </source>
</evidence>
<keyword evidence="2" id="KW-1185">Reference proteome</keyword>
<dbReference type="AlphaFoldDB" id="A0A0D7BML0"/>
<dbReference type="Proteomes" id="UP000054007">
    <property type="component" value="Unassembled WGS sequence"/>
</dbReference>
<dbReference type="EMBL" id="KN880454">
    <property type="protein sequence ID" value="KIY71445.1"/>
    <property type="molecule type" value="Genomic_DNA"/>
</dbReference>
<proteinExistence type="predicted"/>
<dbReference type="Pfam" id="PF17254">
    <property type="entry name" value="DUF5321"/>
    <property type="match status" value="1"/>
</dbReference>